<proteinExistence type="predicted"/>
<dbReference type="InterPro" id="IPR047729">
    <property type="entry name" value="Sce7726-like"/>
</dbReference>
<reference evidence="1 2" key="1">
    <citation type="journal article" date="2015" name="Genome Announc.">
        <title>Expanding the biotechnology potential of lactobacilli through comparative genomics of 213 strains and associated genera.</title>
        <authorList>
            <person name="Sun Z."/>
            <person name="Harris H.M."/>
            <person name="McCann A."/>
            <person name="Guo C."/>
            <person name="Argimon S."/>
            <person name="Zhang W."/>
            <person name="Yang X."/>
            <person name="Jeffery I.B."/>
            <person name="Cooney J.C."/>
            <person name="Kagawa T.F."/>
            <person name="Liu W."/>
            <person name="Song Y."/>
            <person name="Salvetti E."/>
            <person name="Wrobel A."/>
            <person name="Rasinkangas P."/>
            <person name="Parkhill J."/>
            <person name="Rea M.C."/>
            <person name="O'Sullivan O."/>
            <person name="Ritari J."/>
            <person name="Douillard F.P."/>
            <person name="Paul Ross R."/>
            <person name="Yang R."/>
            <person name="Briner A.E."/>
            <person name="Felis G.E."/>
            <person name="de Vos W.M."/>
            <person name="Barrangou R."/>
            <person name="Klaenhammer T.R."/>
            <person name="Caufield P.W."/>
            <person name="Cui Y."/>
            <person name="Zhang H."/>
            <person name="O'Toole P.W."/>
        </authorList>
    </citation>
    <scope>NUCLEOTIDE SEQUENCE [LARGE SCALE GENOMIC DNA]</scope>
    <source>
        <strain evidence="1 2">DSM 21376</strain>
    </source>
</reference>
<accession>A0A023CZ82</accession>
<dbReference type="EMBL" id="AYZF01000002">
    <property type="protein sequence ID" value="KRN07555.1"/>
    <property type="molecule type" value="Genomic_DNA"/>
</dbReference>
<dbReference type="PATRIC" id="fig|1423806.3.peg.854"/>
<dbReference type="NCBIfam" id="NF033832">
    <property type="entry name" value="sce7726_fam"/>
    <property type="match status" value="1"/>
</dbReference>
<evidence type="ECO:0008006" key="3">
    <source>
        <dbReference type="Google" id="ProtNLM"/>
    </source>
</evidence>
<evidence type="ECO:0000313" key="1">
    <source>
        <dbReference type="EMBL" id="KRN07555.1"/>
    </source>
</evidence>
<comment type="caution">
    <text evidence="1">The sequence shown here is derived from an EMBL/GenBank/DDBJ whole genome shotgun (WGS) entry which is preliminary data.</text>
</comment>
<organism evidence="1 2">
    <name type="scientific">Liquorilactobacillus sucicola DSM 21376 = JCM 15457</name>
    <dbReference type="NCBI Taxonomy" id="1423806"/>
    <lineage>
        <taxon>Bacteria</taxon>
        <taxon>Bacillati</taxon>
        <taxon>Bacillota</taxon>
        <taxon>Bacilli</taxon>
        <taxon>Lactobacillales</taxon>
        <taxon>Lactobacillaceae</taxon>
        <taxon>Liquorilactobacillus</taxon>
    </lineage>
</organism>
<dbReference type="eggNOG" id="ENOG502Z7UD">
    <property type="taxonomic scope" value="Bacteria"/>
</dbReference>
<evidence type="ECO:0000313" key="2">
    <source>
        <dbReference type="Proteomes" id="UP000050961"/>
    </source>
</evidence>
<name>A0A023CZ82_9LACO</name>
<dbReference type="RefSeq" id="WP_034989054.1">
    <property type="nucleotide sequence ID" value="NZ_AYZF01000002.1"/>
</dbReference>
<dbReference type="Proteomes" id="UP000050961">
    <property type="component" value="Unassembled WGS sequence"/>
</dbReference>
<protein>
    <recommendedName>
        <fullName evidence="3">Sce7726 family protein</fullName>
    </recommendedName>
</protein>
<dbReference type="AlphaFoldDB" id="A0A023CZ82"/>
<gene>
    <name evidence="1" type="ORF">FD15_GL000841</name>
</gene>
<dbReference type="STRING" id="1423806.FD15_GL000841"/>
<dbReference type="OrthoDB" id="128875at2"/>
<sequence>MNVNVLLNELFTVNSLKKILTNKNYTTFQKTAHKIVEINNGMTNFEILSAIYKFMSKKHRNEYFYKNTLFNKILLGQHSVNTTTAIRELPVAGNILDFLIVNGSGQVYEIKTELDNLKRLEGQINAYYKAFSFCNIVTNEDDIEGTMSHVSRPEVGIIVLTKRNTLHVEREPVKYDGGLEYEAMFKILRKYEFEDILKTHFGELPKANSFEYYTVCFDMFKKIEITLAQSYMLKQLKKRYTITKNQVHEFNKVPMELKSLVYFSEYKKRDFEQLNHFLYKTDMEA</sequence>
<keyword evidence="2" id="KW-1185">Reference proteome</keyword>